<feature type="signal peptide" evidence="7">
    <location>
        <begin position="1"/>
        <end position="20"/>
    </location>
</feature>
<dbReference type="Pfam" id="PF00082">
    <property type="entry name" value="Peptidase_S8"/>
    <property type="match status" value="1"/>
</dbReference>
<comment type="similarity">
    <text evidence="1 6">Belongs to the peptidase S8 family.</text>
</comment>
<evidence type="ECO:0000256" key="7">
    <source>
        <dbReference type="SAM" id="SignalP"/>
    </source>
</evidence>
<dbReference type="NCBIfam" id="TIGR04183">
    <property type="entry name" value="Por_Secre_tail"/>
    <property type="match status" value="1"/>
</dbReference>
<keyword evidence="7" id="KW-0732">Signal</keyword>
<dbReference type="PANTHER" id="PTHR43806:SF65">
    <property type="entry name" value="SERINE PROTEASE APRX"/>
    <property type="match status" value="1"/>
</dbReference>
<dbReference type="PRINTS" id="PR00723">
    <property type="entry name" value="SUBTILISIN"/>
</dbReference>
<dbReference type="InterPro" id="IPR000209">
    <property type="entry name" value="Peptidase_S8/S53_dom"/>
</dbReference>
<evidence type="ECO:0000256" key="2">
    <source>
        <dbReference type="ARBA" id="ARBA00022670"/>
    </source>
</evidence>
<evidence type="ECO:0000313" key="10">
    <source>
        <dbReference type="Proteomes" id="UP000182491"/>
    </source>
</evidence>
<dbReference type="InterPro" id="IPR001119">
    <property type="entry name" value="SLH_dom"/>
</dbReference>
<dbReference type="AlphaFoldDB" id="A0A1I7J2P5"/>
<proteinExistence type="inferred from homology"/>
<dbReference type="Pfam" id="PF00395">
    <property type="entry name" value="SLH"/>
    <property type="match status" value="1"/>
</dbReference>
<dbReference type="InterPro" id="IPR036852">
    <property type="entry name" value="Peptidase_S8/S53_dom_sf"/>
</dbReference>
<dbReference type="Gene3D" id="2.60.40.4070">
    <property type="match status" value="1"/>
</dbReference>
<feature type="active site" description="Charge relay system" evidence="5 6">
    <location>
        <position position="145"/>
    </location>
</feature>
<dbReference type="STRING" id="388950.GCA_001611675_02625"/>
<dbReference type="PROSITE" id="PS00138">
    <property type="entry name" value="SUBTILASE_SER"/>
    <property type="match status" value="1"/>
</dbReference>
<dbReference type="GO" id="GO:0004252">
    <property type="term" value="F:serine-type endopeptidase activity"/>
    <property type="evidence" value="ECO:0007669"/>
    <property type="project" value="UniProtKB-UniRule"/>
</dbReference>
<dbReference type="RefSeq" id="WP_068838577.1">
    <property type="nucleotide sequence ID" value="NZ_BMXC01000003.1"/>
</dbReference>
<evidence type="ECO:0000256" key="6">
    <source>
        <dbReference type="PROSITE-ProRule" id="PRU01240"/>
    </source>
</evidence>
<dbReference type="EMBL" id="FPCA01000003">
    <property type="protein sequence ID" value="SFU79486.1"/>
    <property type="molecule type" value="Genomic_DNA"/>
</dbReference>
<dbReference type="GO" id="GO:0006508">
    <property type="term" value="P:proteolysis"/>
    <property type="evidence" value="ECO:0007669"/>
    <property type="project" value="UniProtKB-KW"/>
</dbReference>
<dbReference type="PROSITE" id="PS00137">
    <property type="entry name" value="SUBTILASE_HIS"/>
    <property type="match status" value="1"/>
</dbReference>
<dbReference type="PANTHER" id="PTHR43806">
    <property type="entry name" value="PEPTIDASE S8"/>
    <property type="match status" value="1"/>
</dbReference>
<feature type="chain" id="PRO_5010195038" evidence="7">
    <location>
        <begin position="21"/>
        <end position="910"/>
    </location>
</feature>
<dbReference type="Proteomes" id="UP000182491">
    <property type="component" value="Unassembled WGS sequence"/>
</dbReference>
<organism evidence="9 10">
    <name type="scientific">Pontibacter akesuensis</name>
    <dbReference type="NCBI Taxonomy" id="388950"/>
    <lineage>
        <taxon>Bacteria</taxon>
        <taxon>Pseudomonadati</taxon>
        <taxon>Bacteroidota</taxon>
        <taxon>Cytophagia</taxon>
        <taxon>Cytophagales</taxon>
        <taxon>Hymenobacteraceae</taxon>
        <taxon>Pontibacter</taxon>
    </lineage>
</organism>
<dbReference type="Pfam" id="PF18962">
    <property type="entry name" value="Por_Secre_tail"/>
    <property type="match status" value="1"/>
</dbReference>
<dbReference type="Gene3D" id="3.40.50.200">
    <property type="entry name" value="Peptidase S8/S53 domain"/>
    <property type="match status" value="1"/>
</dbReference>
<feature type="active site" description="Charge relay system" evidence="5 6">
    <location>
        <position position="394"/>
    </location>
</feature>
<keyword evidence="2 6" id="KW-0645">Protease</keyword>
<accession>A0A1I7J2P5</accession>
<reference evidence="10" key="1">
    <citation type="submission" date="2016-10" db="EMBL/GenBank/DDBJ databases">
        <authorList>
            <person name="Varghese N."/>
        </authorList>
    </citation>
    <scope>NUCLEOTIDE SEQUENCE [LARGE SCALE GENOMIC DNA]</scope>
    <source>
        <strain evidence="10">DSM 18820</strain>
    </source>
</reference>
<dbReference type="PROSITE" id="PS51272">
    <property type="entry name" value="SLH"/>
    <property type="match status" value="1"/>
</dbReference>
<gene>
    <name evidence="9" type="ORF">SAMN04487941_2441</name>
</gene>
<dbReference type="SUPFAM" id="SSF52743">
    <property type="entry name" value="Subtilisin-like"/>
    <property type="match status" value="1"/>
</dbReference>
<dbReference type="OrthoDB" id="9798386at2"/>
<feature type="active site" description="Charge relay system" evidence="5 6">
    <location>
        <position position="195"/>
    </location>
</feature>
<dbReference type="InterPro" id="IPR022398">
    <property type="entry name" value="Peptidase_S8_His-AS"/>
</dbReference>
<name>A0A1I7J2P5_9BACT</name>
<dbReference type="InterPro" id="IPR050131">
    <property type="entry name" value="Peptidase_S8_subtilisin-like"/>
</dbReference>
<evidence type="ECO:0000256" key="1">
    <source>
        <dbReference type="ARBA" id="ARBA00011073"/>
    </source>
</evidence>
<sequence length="910" mass="95910">MKQLLSLVVALVLFAGTALAQATVDKELKQLLQGTTGSLQVIVTFHGDGAPSAANLAVLSSLGITKGVSFKSLPIAGVLATAAQVQGLADNPAVKSVYLNKELSYFNYNGTSLTGVQRLRGDKVMTARNNGMPVSGKGVGVMINDSGVDGTHDDIKLGTHLVQNVMGTTNLNSLDAMLPVTWLENVPNTDTNSGHGTHCAGSVGGNGSRSGGLYEGAAPGADLIGYGSGGALFILDAIGGYDYALTHQYEYGIRVISNSWGTSGDFDPANPVNVASKKAYDRGIVSVFAAGNEGPGSDTHNPYAIAPWVISVGAGDKYGRLAEFSSRGVKGEGGTFVIDGETWTYENRPTIVAPGVDIISTRVVAPVTSLSAQQDVEGLEPAHVPFYAHMSGTSMATPLTAGIVALMLEANPSLSPAEVKNIIQKTATNMPNRESWEVGAGYVNAYAAVDYIFRSVPFGTALNLNRKFNSSINTAKEVQNFTIDYNPLLAANNQMTFNVAEGTTGFEAKITSGGLAGLTGNPVNLILFSPDGKEYRSGIPVLFAQTFDRGMAVASPMPGTWTLKIEGLQGVALPEAISGTITSMQLTGTTGLSDIVGHPAEASIKMAVSARLADGVGTGYKPDEPLKRIQLADYLMMGQAVRQFFPTDGAVTFRDVSGNELLLAESVTAKGAALRDRMHAYNGVMLKDGSGKFNPKGAVNRAHLAYSLVQSLGLQEYALERNGKAVTVTVNGKKIAVEDAKDIPAGLEGYVSVALDMGLINAFYSVTQGPYDLLPQMHATFKPLQNVTRGEFAVIITRTHTNWEATTQPVASTSTTSEMQAASALWEKSFSYPNPFNGVATINYGLAQDGFVSVEVFDVLGNKVQTLVAENKTAGKHSLKFDGSNLPAGTYVYRVKAGDKVYSNRMVLVR</sequence>
<evidence type="ECO:0000256" key="5">
    <source>
        <dbReference type="PIRSR" id="PIRSR615500-1"/>
    </source>
</evidence>
<keyword evidence="10" id="KW-1185">Reference proteome</keyword>
<evidence type="ECO:0000256" key="4">
    <source>
        <dbReference type="ARBA" id="ARBA00022825"/>
    </source>
</evidence>
<keyword evidence="4 6" id="KW-0720">Serine protease</keyword>
<evidence type="ECO:0000256" key="3">
    <source>
        <dbReference type="ARBA" id="ARBA00022801"/>
    </source>
</evidence>
<keyword evidence="3 6" id="KW-0378">Hydrolase</keyword>
<dbReference type="InterPro" id="IPR023828">
    <property type="entry name" value="Peptidase_S8_Ser-AS"/>
</dbReference>
<protein>
    <submittedName>
        <fullName evidence="9">Serine protease AprX</fullName>
    </submittedName>
</protein>
<feature type="domain" description="SLH" evidence="8">
    <location>
        <begin position="734"/>
        <end position="810"/>
    </location>
</feature>
<dbReference type="PROSITE" id="PS51892">
    <property type="entry name" value="SUBTILASE"/>
    <property type="match status" value="1"/>
</dbReference>
<evidence type="ECO:0000313" key="9">
    <source>
        <dbReference type="EMBL" id="SFU79486.1"/>
    </source>
</evidence>
<dbReference type="InterPro" id="IPR015500">
    <property type="entry name" value="Peptidase_S8_subtilisin-rel"/>
</dbReference>
<dbReference type="InterPro" id="IPR026444">
    <property type="entry name" value="Secre_tail"/>
</dbReference>
<evidence type="ECO:0000259" key="8">
    <source>
        <dbReference type="PROSITE" id="PS51272"/>
    </source>
</evidence>